<gene>
    <name evidence="3" type="ORF">AC244_05800</name>
</gene>
<name>A0A0L8C202_ENSAD</name>
<dbReference type="Pfam" id="PF00107">
    <property type="entry name" value="ADH_zinc_N"/>
    <property type="match status" value="1"/>
</dbReference>
<dbReference type="InterPro" id="IPR041694">
    <property type="entry name" value="ADH_N_2"/>
</dbReference>
<evidence type="ECO:0000313" key="3">
    <source>
        <dbReference type="EMBL" id="KOF20931.1"/>
    </source>
</evidence>
<dbReference type="RefSeq" id="WP_053247864.1">
    <property type="nucleotide sequence ID" value="NZ_LGAP01000002.1"/>
</dbReference>
<sequence>MSTTTREIRLKSRPLGLPTPENFDLVETTLAAPSPGQLLVRNTWMSVDPYMRGRMVDRETYIPPFKLGEALEGAVVGVVERSNDPAFAIGDRVVHFSGWRDHAIVAADGATKITDTGIAPQTYLSALGFPGLTAYAGLMRIAEIKAGETIFVSAASGAVGSIVAQIAKSKGLRVVASVGSADKAKWLVDDVGVDAVINYRETPDLVAALAQAAPEGIDIYFDNVGGKHLEAALAIANVNARFVLCGMISGYNAEQPQAGPSNIFAAIEKRIRLQGLIGSDHLDLSADFNRDMIGWLKAGQVKIRETVVDGLDNAPSAFIDLFNGVNHGKMLVRLTTDAALSR</sequence>
<dbReference type="PANTHER" id="PTHR43205:SF7">
    <property type="entry name" value="PROSTAGLANDIN REDUCTASE 1"/>
    <property type="match status" value="1"/>
</dbReference>
<dbReference type="PANTHER" id="PTHR43205">
    <property type="entry name" value="PROSTAGLANDIN REDUCTASE"/>
    <property type="match status" value="1"/>
</dbReference>
<feature type="domain" description="Enoyl reductase (ER)" evidence="2">
    <location>
        <begin position="18"/>
        <end position="332"/>
    </location>
</feature>
<evidence type="ECO:0000256" key="1">
    <source>
        <dbReference type="ARBA" id="ARBA00023002"/>
    </source>
</evidence>
<dbReference type="SUPFAM" id="SSF51735">
    <property type="entry name" value="NAD(P)-binding Rossmann-fold domains"/>
    <property type="match status" value="1"/>
</dbReference>
<dbReference type="CDD" id="cd05288">
    <property type="entry name" value="PGDH"/>
    <property type="match status" value="1"/>
</dbReference>
<dbReference type="GO" id="GO:0016628">
    <property type="term" value="F:oxidoreductase activity, acting on the CH-CH group of donors, NAD or NADP as acceptor"/>
    <property type="evidence" value="ECO:0007669"/>
    <property type="project" value="InterPro"/>
</dbReference>
<dbReference type="EMBL" id="LGAP01000002">
    <property type="protein sequence ID" value="KOF20931.1"/>
    <property type="molecule type" value="Genomic_DNA"/>
</dbReference>
<dbReference type="SUPFAM" id="SSF50129">
    <property type="entry name" value="GroES-like"/>
    <property type="match status" value="2"/>
</dbReference>
<dbReference type="AlphaFoldDB" id="A0A0L8C202"/>
<evidence type="ECO:0000313" key="4">
    <source>
        <dbReference type="Proteomes" id="UP000037425"/>
    </source>
</evidence>
<keyword evidence="1" id="KW-0560">Oxidoreductase</keyword>
<dbReference type="FunFam" id="3.40.50.720:FF:000121">
    <property type="entry name" value="Prostaglandin reductase 2"/>
    <property type="match status" value="1"/>
</dbReference>
<dbReference type="InterPro" id="IPR045010">
    <property type="entry name" value="MDR_fam"/>
</dbReference>
<dbReference type="InterPro" id="IPR036291">
    <property type="entry name" value="NAD(P)-bd_dom_sf"/>
</dbReference>
<dbReference type="InterPro" id="IPR020843">
    <property type="entry name" value="ER"/>
</dbReference>
<dbReference type="PATRIC" id="fig|106592.7.peg.2797"/>
<dbReference type="Gene3D" id="3.90.180.10">
    <property type="entry name" value="Medium-chain alcohol dehydrogenases, catalytic domain"/>
    <property type="match status" value="1"/>
</dbReference>
<dbReference type="Pfam" id="PF16884">
    <property type="entry name" value="ADH_N_2"/>
    <property type="match status" value="1"/>
</dbReference>
<accession>A0A0L8C202</accession>
<dbReference type="InterPro" id="IPR011032">
    <property type="entry name" value="GroES-like_sf"/>
</dbReference>
<dbReference type="Gene3D" id="3.40.50.720">
    <property type="entry name" value="NAD(P)-binding Rossmann-like Domain"/>
    <property type="match status" value="1"/>
</dbReference>
<protein>
    <submittedName>
        <fullName evidence="3">NADP-dependent oxidoreductase</fullName>
    </submittedName>
</protein>
<evidence type="ECO:0000259" key="2">
    <source>
        <dbReference type="SMART" id="SM00829"/>
    </source>
</evidence>
<organism evidence="3 4">
    <name type="scientific">Ensifer adhaerens</name>
    <name type="common">Sinorhizobium morelense</name>
    <dbReference type="NCBI Taxonomy" id="106592"/>
    <lineage>
        <taxon>Bacteria</taxon>
        <taxon>Pseudomonadati</taxon>
        <taxon>Pseudomonadota</taxon>
        <taxon>Alphaproteobacteria</taxon>
        <taxon>Hyphomicrobiales</taxon>
        <taxon>Rhizobiaceae</taxon>
        <taxon>Sinorhizobium/Ensifer group</taxon>
        <taxon>Ensifer</taxon>
    </lineage>
</organism>
<dbReference type="SMART" id="SM00829">
    <property type="entry name" value="PKS_ER"/>
    <property type="match status" value="1"/>
</dbReference>
<dbReference type="OrthoDB" id="9805663at2"/>
<reference evidence="4" key="1">
    <citation type="submission" date="2015-07" db="EMBL/GenBank/DDBJ databases">
        <title>Whole genome sequence of an Ensifer adhaerens strain isolated from a cave pool in the Wind Cave National Park.</title>
        <authorList>
            <person name="Eng W.W.H."/>
            <person name="Gan H.M."/>
            <person name="Barton H.A."/>
            <person name="Savka M.A."/>
        </authorList>
    </citation>
    <scope>NUCLEOTIDE SEQUENCE [LARGE SCALE GENOMIC DNA]</scope>
    <source>
        <strain evidence="4">SD006</strain>
    </source>
</reference>
<comment type="caution">
    <text evidence="3">The sequence shown here is derived from an EMBL/GenBank/DDBJ whole genome shotgun (WGS) entry which is preliminary data.</text>
</comment>
<proteinExistence type="predicted"/>
<dbReference type="Proteomes" id="UP000037425">
    <property type="component" value="Unassembled WGS sequence"/>
</dbReference>
<dbReference type="InterPro" id="IPR013149">
    <property type="entry name" value="ADH-like_C"/>
</dbReference>